<evidence type="ECO:0000259" key="9">
    <source>
        <dbReference type="Pfam" id="PF07992"/>
    </source>
</evidence>
<feature type="compositionally biased region" description="Polar residues" evidence="8">
    <location>
        <begin position="325"/>
        <end position="351"/>
    </location>
</feature>
<evidence type="ECO:0000256" key="2">
    <source>
        <dbReference type="ARBA" id="ARBA00012637"/>
    </source>
</evidence>
<reference evidence="10 11" key="1">
    <citation type="journal article" date="2014" name="Genome Announc.">
        <title>Draft genome sequences of six enterohepatic helicobacter species isolated from humans and one from rhesus macaques.</title>
        <authorList>
            <person name="Shen Z."/>
            <person name="Sheh A."/>
            <person name="Young S.K."/>
            <person name="Abouelliel A."/>
            <person name="Ward D.V."/>
            <person name="Earl A.M."/>
            <person name="Fox J.G."/>
        </authorList>
    </citation>
    <scope>NUCLEOTIDE SEQUENCE [LARGE SCALE GENOMIC DNA]</scope>
    <source>
        <strain evidence="10 11">MIT 99-5501</strain>
    </source>
</reference>
<evidence type="ECO:0000256" key="1">
    <source>
        <dbReference type="ARBA" id="ARBA00005272"/>
    </source>
</evidence>
<dbReference type="Proteomes" id="UP000018731">
    <property type="component" value="Unassembled WGS sequence"/>
</dbReference>
<dbReference type="InterPro" id="IPR045024">
    <property type="entry name" value="NDH-2"/>
</dbReference>
<sequence length="482" mass="52950">MQAKQSTQQEAQSKKTKILLLGAGYANMSLLTRLDEETLRKAQFSIITKEPYHYKSICLHDVASGKHDKSVLFNVDSTLDSKINVIQDEITSIESSIVKGAKSSYEYDYLVVGLGFGSDDFGIKGVREYAKSITSYSSAREIYALILSKLEGLREKDDDEARLSFAVCGGGFSGIEFAGSLAEEVAKKCSEFGIDFSNIKIYCIEAAPKILPMFSDSLQRAGLDKLESLGVQVLTSSKILECKAHSIIIEKEATQSEINADVIIWTAGVKGNPVIESSPLFSSTILARSRVEVDEFLRPKCLESIKPQEQNSQKSAEQSTDKTSQDSQAQNLAQSQNDTKIQSNQPPSQAATFEDASKGLSTQSGVLENVFVLGDCASFRNEPSERFFPPTAQLAREQGKYLAQVFQILLKKKTQKKLAQNKSPYGKKILPFRFTPKGSICSIGESYALGALGSFEIKGRLASVLKKIIESLWNLQLKGFSL</sequence>
<evidence type="ECO:0000256" key="6">
    <source>
        <dbReference type="ARBA" id="ARBA00023027"/>
    </source>
</evidence>
<evidence type="ECO:0000256" key="3">
    <source>
        <dbReference type="ARBA" id="ARBA00022630"/>
    </source>
</evidence>
<dbReference type="InterPro" id="IPR036188">
    <property type="entry name" value="FAD/NAD-bd_sf"/>
</dbReference>
<dbReference type="eggNOG" id="COG1252">
    <property type="taxonomic scope" value="Bacteria"/>
</dbReference>
<dbReference type="RefSeq" id="WP_023928716.1">
    <property type="nucleotide sequence ID" value="NZ_KI669456.1"/>
</dbReference>
<evidence type="ECO:0000313" key="11">
    <source>
        <dbReference type="Proteomes" id="UP000018731"/>
    </source>
</evidence>
<dbReference type="InterPro" id="IPR023753">
    <property type="entry name" value="FAD/NAD-binding_dom"/>
</dbReference>
<keyword evidence="6" id="KW-0520">NAD</keyword>
<feature type="region of interest" description="Disordered" evidence="8">
    <location>
        <begin position="307"/>
        <end position="355"/>
    </location>
</feature>
<dbReference type="EMBL" id="AZJI01000010">
    <property type="protein sequence ID" value="ETD22162.1"/>
    <property type="molecule type" value="Genomic_DNA"/>
</dbReference>
<protein>
    <recommendedName>
        <fullName evidence="2">NADH:ubiquinone reductase (non-electrogenic)</fullName>
        <ecNumber evidence="2">1.6.5.9</ecNumber>
    </recommendedName>
</protein>
<evidence type="ECO:0000256" key="5">
    <source>
        <dbReference type="ARBA" id="ARBA00023002"/>
    </source>
</evidence>
<dbReference type="Pfam" id="PF07992">
    <property type="entry name" value="Pyr_redox_2"/>
    <property type="match status" value="1"/>
</dbReference>
<comment type="catalytic activity">
    <reaction evidence="7">
        <text>a quinone + NADH + H(+) = a quinol + NAD(+)</text>
        <dbReference type="Rhea" id="RHEA:46160"/>
        <dbReference type="ChEBI" id="CHEBI:15378"/>
        <dbReference type="ChEBI" id="CHEBI:24646"/>
        <dbReference type="ChEBI" id="CHEBI:57540"/>
        <dbReference type="ChEBI" id="CHEBI:57945"/>
        <dbReference type="ChEBI" id="CHEBI:132124"/>
        <dbReference type="EC" id="1.6.5.9"/>
    </reaction>
</comment>
<proteinExistence type="inferred from homology"/>
<keyword evidence="4" id="KW-0274">FAD</keyword>
<dbReference type="PATRIC" id="fig|1357400.3.peg.2560"/>
<dbReference type="HOGENOM" id="CLU_021377_7_2_7"/>
<dbReference type="OrthoDB" id="9781621at2"/>
<dbReference type="Gene3D" id="3.50.50.100">
    <property type="match status" value="2"/>
</dbReference>
<keyword evidence="5" id="KW-0560">Oxidoreductase</keyword>
<dbReference type="PANTHER" id="PTHR43706">
    <property type="entry name" value="NADH DEHYDROGENASE"/>
    <property type="match status" value="1"/>
</dbReference>
<organism evidence="10 11">
    <name type="scientific">Helicobacter macacae MIT 99-5501</name>
    <dbReference type="NCBI Taxonomy" id="1357400"/>
    <lineage>
        <taxon>Bacteria</taxon>
        <taxon>Pseudomonadati</taxon>
        <taxon>Campylobacterota</taxon>
        <taxon>Epsilonproteobacteria</taxon>
        <taxon>Campylobacterales</taxon>
        <taxon>Helicobacteraceae</taxon>
        <taxon>Helicobacter</taxon>
    </lineage>
</organism>
<dbReference type="PANTHER" id="PTHR43706:SF47">
    <property type="entry name" value="EXTERNAL NADH-UBIQUINONE OXIDOREDUCTASE 1, MITOCHONDRIAL-RELATED"/>
    <property type="match status" value="1"/>
</dbReference>
<evidence type="ECO:0000313" key="10">
    <source>
        <dbReference type="EMBL" id="ETD22162.1"/>
    </source>
</evidence>
<gene>
    <name evidence="10" type="ORF">HMPREF2086_01889</name>
</gene>
<comment type="similarity">
    <text evidence="1">Belongs to the NADH dehydrogenase family.</text>
</comment>
<feature type="compositionally biased region" description="Polar residues" evidence="8">
    <location>
        <begin position="307"/>
        <end position="318"/>
    </location>
</feature>
<keyword evidence="3" id="KW-0285">Flavoprotein</keyword>
<evidence type="ECO:0000256" key="4">
    <source>
        <dbReference type="ARBA" id="ARBA00022827"/>
    </source>
</evidence>
<keyword evidence="11" id="KW-1185">Reference proteome</keyword>
<feature type="domain" description="FAD/NAD(P)-binding" evidence="9">
    <location>
        <begin position="17"/>
        <end position="300"/>
    </location>
</feature>
<comment type="caution">
    <text evidence="10">The sequence shown here is derived from an EMBL/GenBank/DDBJ whole genome shotgun (WGS) entry which is preliminary data.</text>
</comment>
<dbReference type="STRING" id="1357400.HMPREF2086_01889"/>
<evidence type="ECO:0000256" key="7">
    <source>
        <dbReference type="ARBA" id="ARBA00047599"/>
    </source>
</evidence>
<dbReference type="SUPFAM" id="SSF51905">
    <property type="entry name" value="FAD/NAD(P)-binding domain"/>
    <property type="match status" value="2"/>
</dbReference>
<evidence type="ECO:0000256" key="8">
    <source>
        <dbReference type="SAM" id="MobiDB-lite"/>
    </source>
</evidence>
<accession>V8C504</accession>
<dbReference type="EC" id="1.6.5.9" evidence="2"/>
<name>V8C504_9HELI</name>
<dbReference type="AlphaFoldDB" id="V8C504"/>
<dbReference type="GO" id="GO:0050136">
    <property type="term" value="F:NADH dehydrogenase (quinone) (non-electrogenic) activity"/>
    <property type="evidence" value="ECO:0007669"/>
    <property type="project" value="UniProtKB-EC"/>
</dbReference>